<dbReference type="Proteomes" id="UP001524944">
    <property type="component" value="Unassembled WGS sequence"/>
</dbReference>
<feature type="domain" description="Penicillin-binding protein transpeptidase" evidence="10">
    <location>
        <begin position="256"/>
        <end position="550"/>
    </location>
</feature>
<dbReference type="PANTHER" id="PTHR30627:SF6">
    <property type="entry name" value="BETA-LACTAMASE YBXI-RELATED"/>
    <property type="match status" value="1"/>
</dbReference>
<gene>
    <name evidence="12" type="ORF">NVS47_14855</name>
</gene>
<dbReference type="SUPFAM" id="SSF56601">
    <property type="entry name" value="beta-lactamase/transpeptidase-like"/>
    <property type="match status" value="1"/>
</dbReference>
<evidence type="ECO:0000259" key="11">
    <source>
        <dbReference type="Pfam" id="PF03717"/>
    </source>
</evidence>
<evidence type="ECO:0000313" key="13">
    <source>
        <dbReference type="Proteomes" id="UP001524944"/>
    </source>
</evidence>
<evidence type="ECO:0000256" key="7">
    <source>
        <dbReference type="ARBA" id="ARBA00022801"/>
    </source>
</evidence>
<keyword evidence="9" id="KW-0046">Antibiotic resistance</keyword>
<dbReference type="InterPro" id="IPR005311">
    <property type="entry name" value="PBP_dimer"/>
</dbReference>
<evidence type="ECO:0000313" key="12">
    <source>
        <dbReference type="EMBL" id="MCR6546774.1"/>
    </source>
</evidence>
<comment type="subcellular location">
    <subcellularLocation>
        <location evidence="2">Membrane</location>
    </subcellularLocation>
</comment>
<evidence type="ECO:0000256" key="8">
    <source>
        <dbReference type="ARBA" id="ARBA00023136"/>
    </source>
</evidence>
<feature type="domain" description="Penicillin-binding protein dimerisation" evidence="11">
    <location>
        <begin position="55"/>
        <end position="214"/>
    </location>
</feature>
<sequence>MFFKQKRVLILYLLFAGTFLLLLGRLFQIQIIDGAKYAQQAVAQRQQTVNYVQFPRGQILDRKLRPLTNVEEQPAAVVFPLMMPEDRSEAASFLSSVLSLPVESVTNRLNGDPVVLKTGLSEAEVSLIEKTNLPGVYVLPVVPRYQRNWPAVHMIGNVGQISEEEYQQLKDREQDYQREDVIGKNGLERQYEEVLRGGESAKIAAMVDVHGQHVKGAGFTLIPDKIKSTDLPTHVVTTLDQDYQKITEEALEGYEGAAVVLDVWNGDILASASSPEYDPSMSETPEGKDAYVNKALQNYPPASVFKILIMLAALEEGLVQPEDQFICSGEISLPSGRKVSCWNQEGHGEITFAQGAAYSCNPVFIQAGLELGGEKILEYAGKLGLRDDKIIGYDLPLTSHFQFNNRAEGDLVNVIMGEKGVSLSPLLVAKLIAQVANGGFSITPRLVSELHNDQGEIVKEYPSTMGERIITEESTGAVKSVLHLAVEEGTGTAAQVPGIGTAGKTGSSETAGVWFAGFAPLDVPKWAVVVFVQKGTSGGREAAPIFKEIIDRLARLEGMIQ</sequence>
<keyword evidence="13" id="KW-1185">Reference proteome</keyword>
<evidence type="ECO:0000256" key="2">
    <source>
        <dbReference type="ARBA" id="ARBA00004370"/>
    </source>
</evidence>
<dbReference type="Pfam" id="PF03717">
    <property type="entry name" value="PBP_dimer"/>
    <property type="match status" value="1"/>
</dbReference>
<comment type="catalytic activity">
    <reaction evidence="1">
        <text>a beta-lactam + H2O = a substituted beta-amino acid</text>
        <dbReference type="Rhea" id="RHEA:20401"/>
        <dbReference type="ChEBI" id="CHEBI:15377"/>
        <dbReference type="ChEBI" id="CHEBI:35627"/>
        <dbReference type="ChEBI" id="CHEBI:140347"/>
        <dbReference type="EC" id="3.5.2.6"/>
    </reaction>
</comment>
<dbReference type="InterPro" id="IPR012338">
    <property type="entry name" value="Beta-lactam/transpept-like"/>
</dbReference>
<proteinExistence type="inferred from homology"/>
<evidence type="ECO:0000256" key="9">
    <source>
        <dbReference type="ARBA" id="ARBA00023251"/>
    </source>
</evidence>
<dbReference type="SUPFAM" id="SSF56519">
    <property type="entry name" value="Penicillin binding protein dimerisation domain"/>
    <property type="match status" value="1"/>
</dbReference>
<organism evidence="12 13">
    <name type="scientific">Dehalobacterium formicoaceticum</name>
    <dbReference type="NCBI Taxonomy" id="51515"/>
    <lineage>
        <taxon>Bacteria</taxon>
        <taxon>Bacillati</taxon>
        <taxon>Bacillota</taxon>
        <taxon>Clostridia</taxon>
        <taxon>Eubacteriales</taxon>
        <taxon>Peptococcaceae</taxon>
        <taxon>Dehalobacterium</taxon>
    </lineage>
</organism>
<keyword evidence="7" id="KW-0378">Hydrolase</keyword>
<comment type="similarity">
    <text evidence="3">Belongs to the transpeptidase family.</text>
</comment>
<keyword evidence="8" id="KW-0472">Membrane</keyword>
<dbReference type="Pfam" id="PF00905">
    <property type="entry name" value="Transpeptidase"/>
    <property type="match status" value="1"/>
</dbReference>
<dbReference type="Gene3D" id="3.40.710.10">
    <property type="entry name" value="DD-peptidase/beta-lactamase superfamily"/>
    <property type="match status" value="1"/>
</dbReference>
<dbReference type="Gene3D" id="3.90.1310.10">
    <property type="entry name" value="Penicillin-binding protein 2a (Domain 2)"/>
    <property type="match status" value="1"/>
</dbReference>
<comment type="caution">
    <text evidence="12">The sequence shown here is derived from an EMBL/GenBank/DDBJ whole genome shotgun (WGS) entry which is preliminary data.</text>
</comment>
<evidence type="ECO:0000256" key="1">
    <source>
        <dbReference type="ARBA" id="ARBA00001526"/>
    </source>
</evidence>
<dbReference type="InterPro" id="IPR036138">
    <property type="entry name" value="PBP_dimer_sf"/>
</dbReference>
<reference evidence="12 13" key="1">
    <citation type="submission" date="2022-08" db="EMBL/GenBank/DDBJ databases">
        <title>Proteogenomics of the novel Dehalobacterium formicoaceticum strain EZ94 highlights a key role of methyltransferases during anaerobic dichloromethane degradation.</title>
        <authorList>
            <person name="Wasmund K."/>
        </authorList>
    </citation>
    <scope>NUCLEOTIDE SEQUENCE [LARGE SCALE GENOMIC DNA]</scope>
    <source>
        <strain evidence="12 13">EZ94</strain>
    </source>
</reference>
<evidence type="ECO:0000256" key="6">
    <source>
        <dbReference type="ARBA" id="ARBA00022729"/>
    </source>
</evidence>
<dbReference type="EMBL" id="JANPWE010000011">
    <property type="protein sequence ID" value="MCR6546774.1"/>
    <property type="molecule type" value="Genomic_DNA"/>
</dbReference>
<evidence type="ECO:0000256" key="3">
    <source>
        <dbReference type="ARBA" id="ARBA00007171"/>
    </source>
</evidence>
<comment type="similarity">
    <text evidence="4">Belongs to the class-D beta-lactamase family.</text>
</comment>
<dbReference type="EC" id="3.5.2.6" evidence="5"/>
<dbReference type="PANTHER" id="PTHR30627">
    <property type="entry name" value="PEPTIDOGLYCAN D,D-TRANSPEPTIDASE"/>
    <property type="match status" value="1"/>
</dbReference>
<dbReference type="RefSeq" id="WP_257914051.1">
    <property type="nucleotide sequence ID" value="NZ_JANPWE010000011.1"/>
</dbReference>
<dbReference type="InterPro" id="IPR050515">
    <property type="entry name" value="Beta-lactam/transpept"/>
</dbReference>
<keyword evidence="6" id="KW-0732">Signal</keyword>
<evidence type="ECO:0000256" key="5">
    <source>
        <dbReference type="ARBA" id="ARBA00012865"/>
    </source>
</evidence>
<evidence type="ECO:0000259" key="10">
    <source>
        <dbReference type="Pfam" id="PF00905"/>
    </source>
</evidence>
<evidence type="ECO:0000256" key="4">
    <source>
        <dbReference type="ARBA" id="ARBA00007898"/>
    </source>
</evidence>
<accession>A0ABT1YA15</accession>
<name>A0ABT1YA15_9FIRM</name>
<dbReference type="InterPro" id="IPR001460">
    <property type="entry name" value="PCN-bd_Tpept"/>
</dbReference>
<protein>
    <recommendedName>
        <fullName evidence="5">beta-lactamase</fullName>
        <ecNumber evidence="5">3.5.2.6</ecNumber>
    </recommendedName>
</protein>